<accession>A0A6J1DYE5</accession>
<keyword evidence="1" id="KW-0175">Coiled coil</keyword>
<dbReference type="OrthoDB" id="778241at2759"/>
<dbReference type="GeneID" id="111024665"/>
<dbReference type="AlphaFoldDB" id="A0A6J1DYE5"/>
<dbReference type="PANTHER" id="PTHR33431:SF12">
    <property type="entry name" value="HIGH MOBILITY GROUP BOX PROTEIN, PUTATIVE (DUF1635)-RELATED"/>
    <property type="match status" value="1"/>
</dbReference>
<dbReference type="InterPro" id="IPR012862">
    <property type="entry name" value="DUF1635"/>
</dbReference>
<dbReference type="KEGG" id="mcha:111024665"/>
<reference evidence="4" key="1">
    <citation type="submission" date="2025-08" db="UniProtKB">
        <authorList>
            <consortium name="RefSeq"/>
        </authorList>
    </citation>
    <scope>IDENTIFICATION</scope>
    <source>
        <strain evidence="4">OHB3-1</strain>
    </source>
</reference>
<keyword evidence="3" id="KW-1185">Reference proteome</keyword>
<proteinExistence type="predicted"/>
<feature type="compositionally biased region" description="Low complexity" evidence="2">
    <location>
        <begin position="205"/>
        <end position="218"/>
    </location>
</feature>
<dbReference type="PANTHER" id="PTHR33431">
    <property type="entry name" value="ENABLED-LIKE PROTEIN (DUF1635)"/>
    <property type="match status" value="1"/>
</dbReference>
<evidence type="ECO:0000313" key="4">
    <source>
        <dbReference type="RefSeq" id="XP_022158099.1"/>
    </source>
</evidence>
<feature type="coiled-coil region" evidence="1">
    <location>
        <begin position="32"/>
        <end position="73"/>
    </location>
</feature>
<gene>
    <name evidence="4" type="primary">LOC111024665</name>
</gene>
<name>A0A6J1DYE5_MOMCH</name>
<dbReference type="RefSeq" id="XP_022158099.1">
    <property type="nucleotide sequence ID" value="XM_022302407.1"/>
</dbReference>
<dbReference type="Proteomes" id="UP000504603">
    <property type="component" value="Unplaced"/>
</dbReference>
<sequence length="225" mass="25112">MEEFAPLWTYQQAMEELKEKLLYTAIELESVKMEANQEMINNKENLKNLLNLLQMAYKERDEAKDQLHKLLNKFMLPSNFQAESPVVKANSSITESSSLSGSPVVDSFFDAVSSPDSGNNMDPSALVIESIVKGRRLPEKGRLLQSVMEAGPLLQTLLVAGPLPRWRNPPPLQPLNIPPVLINGHDMPDAEQKPAVMSRRCSTSSMLNFSGPSSSFSSAKRQRFH</sequence>
<organism evidence="3 4">
    <name type="scientific">Momordica charantia</name>
    <name type="common">Bitter gourd</name>
    <name type="synonym">Balsam pear</name>
    <dbReference type="NCBI Taxonomy" id="3673"/>
    <lineage>
        <taxon>Eukaryota</taxon>
        <taxon>Viridiplantae</taxon>
        <taxon>Streptophyta</taxon>
        <taxon>Embryophyta</taxon>
        <taxon>Tracheophyta</taxon>
        <taxon>Spermatophyta</taxon>
        <taxon>Magnoliopsida</taxon>
        <taxon>eudicotyledons</taxon>
        <taxon>Gunneridae</taxon>
        <taxon>Pentapetalae</taxon>
        <taxon>rosids</taxon>
        <taxon>fabids</taxon>
        <taxon>Cucurbitales</taxon>
        <taxon>Cucurbitaceae</taxon>
        <taxon>Momordiceae</taxon>
        <taxon>Momordica</taxon>
    </lineage>
</organism>
<evidence type="ECO:0000313" key="3">
    <source>
        <dbReference type="Proteomes" id="UP000504603"/>
    </source>
</evidence>
<evidence type="ECO:0000256" key="2">
    <source>
        <dbReference type="SAM" id="MobiDB-lite"/>
    </source>
</evidence>
<protein>
    <submittedName>
        <fullName evidence="4">Uncharacterized protein LOC111024665</fullName>
    </submittedName>
</protein>
<dbReference type="Pfam" id="PF07795">
    <property type="entry name" value="DUF1635"/>
    <property type="match status" value="1"/>
</dbReference>
<feature type="region of interest" description="Disordered" evidence="2">
    <location>
        <begin position="205"/>
        <end position="225"/>
    </location>
</feature>
<evidence type="ECO:0000256" key="1">
    <source>
        <dbReference type="SAM" id="Coils"/>
    </source>
</evidence>